<sequence length="201" mass="24103">MAECDPQSIYIDFSMYSPVAAPQEQCAWCWPYIHPNIAYPEHWSSTICAQHCLQVIEQRHRRHRKKRYVALLEIYKSLTHCSPSYYQHCNEQWLQAVQELFKPEQDLAFPLQAIYTTARQQGQEDYQRYMKNMGHYEPFSLIWERGNIAAGRFFRHPGIAINEKMMYRDSFTYWYSIGYMQQTFFLFLGQKNAINQLHTSF</sequence>
<name>A0ABQ3VNK3_9CHLR</name>
<dbReference type="Proteomes" id="UP000635565">
    <property type="component" value="Unassembled WGS sequence"/>
</dbReference>
<organism evidence="1 2">
    <name type="scientific">Dictyobacter formicarum</name>
    <dbReference type="NCBI Taxonomy" id="2778368"/>
    <lineage>
        <taxon>Bacteria</taxon>
        <taxon>Bacillati</taxon>
        <taxon>Chloroflexota</taxon>
        <taxon>Ktedonobacteria</taxon>
        <taxon>Ktedonobacterales</taxon>
        <taxon>Dictyobacteraceae</taxon>
        <taxon>Dictyobacter</taxon>
    </lineage>
</organism>
<evidence type="ECO:0000313" key="1">
    <source>
        <dbReference type="EMBL" id="GHO87375.1"/>
    </source>
</evidence>
<protein>
    <submittedName>
        <fullName evidence="1">Uncharacterized protein</fullName>
    </submittedName>
</protein>
<dbReference type="RefSeq" id="WP_201364944.1">
    <property type="nucleotide sequence ID" value="NZ_BNJJ01000017.1"/>
</dbReference>
<proteinExistence type="predicted"/>
<comment type="caution">
    <text evidence="1">The sequence shown here is derived from an EMBL/GenBank/DDBJ whole genome shotgun (WGS) entry which is preliminary data.</text>
</comment>
<evidence type="ECO:0000313" key="2">
    <source>
        <dbReference type="Proteomes" id="UP000635565"/>
    </source>
</evidence>
<accession>A0ABQ3VNK3</accession>
<keyword evidence="2" id="KW-1185">Reference proteome</keyword>
<gene>
    <name evidence="1" type="ORF">KSZ_53810</name>
</gene>
<reference evidence="1 2" key="1">
    <citation type="journal article" date="2021" name="Int. J. Syst. Evol. Microbiol.">
        <title>Reticulibacter mediterranei gen. nov., sp. nov., within the new family Reticulibacteraceae fam. nov., and Ktedonospora formicarum gen. nov., sp. nov., Ktedonobacter robiniae sp. nov., Dictyobacter formicarum sp. nov. and Dictyobacter arantiisoli sp. nov., belonging to the class Ktedonobacteria.</title>
        <authorList>
            <person name="Yabe S."/>
            <person name="Zheng Y."/>
            <person name="Wang C.M."/>
            <person name="Sakai Y."/>
            <person name="Abe K."/>
            <person name="Yokota A."/>
            <person name="Donadio S."/>
            <person name="Cavaletti L."/>
            <person name="Monciardini P."/>
        </authorList>
    </citation>
    <scope>NUCLEOTIDE SEQUENCE [LARGE SCALE GENOMIC DNA]</scope>
    <source>
        <strain evidence="1 2">SOSP1-9</strain>
    </source>
</reference>
<dbReference type="EMBL" id="BNJJ01000017">
    <property type="protein sequence ID" value="GHO87375.1"/>
    <property type="molecule type" value="Genomic_DNA"/>
</dbReference>